<dbReference type="GO" id="GO:0003824">
    <property type="term" value="F:catalytic activity"/>
    <property type="evidence" value="ECO:0007669"/>
    <property type="project" value="InterPro"/>
</dbReference>
<evidence type="ECO:0000313" key="5">
    <source>
        <dbReference type="Proteomes" id="UP001172155"/>
    </source>
</evidence>
<evidence type="ECO:0000259" key="3">
    <source>
        <dbReference type="PROSITE" id="PS51340"/>
    </source>
</evidence>
<keyword evidence="2" id="KW-0812">Transmembrane</keyword>
<protein>
    <submittedName>
        <fullName evidence="4">Molybdenum ion binding protein</fullName>
    </submittedName>
</protein>
<dbReference type="InterPro" id="IPR011037">
    <property type="entry name" value="Pyrv_Knase-like_insert_dom_sf"/>
</dbReference>
<reference evidence="4" key="1">
    <citation type="submission" date="2023-06" db="EMBL/GenBank/DDBJ databases">
        <title>Genome-scale phylogeny and comparative genomics of the fungal order Sordariales.</title>
        <authorList>
            <consortium name="Lawrence Berkeley National Laboratory"/>
            <person name="Hensen N."/>
            <person name="Bonometti L."/>
            <person name="Westerberg I."/>
            <person name="Brannstrom I.O."/>
            <person name="Guillou S."/>
            <person name="Cros-Aarteil S."/>
            <person name="Calhoun S."/>
            <person name="Haridas S."/>
            <person name="Kuo A."/>
            <person name="Mondo S."/>
            <person name="Pangilinan J."/>
            <person name="Riley R."/>
            <person name="LaButti K."/>
            <person name="Andreopoulos B."/>
            <person name="Lipzen A."/>
            <person name="Chen C."/>
            <person name="Yanf M."/>
            <person name="Daum C."/>
            <person name="Ng V."/>
            <person name="Clum A."/>
            <person name="Steindorff A."/>
            <person name="Ohm R."/>
            <person name="Martin F."/>
            <person name="Silar P."/>
            <person name="Natvig D."/>
            <person name="Lalanne C."/>
            <person name="Gautier V."/>
            <person name="Ament-velasquez S.L."/>
            <person name="Kruys A."/>
            <person name="Hutchinson M.I."/>
            <person name="Powell A.J."/>
            <person name="Barry K."/>
            <person name="Miller A.N."/>
            <person name="Grigoriev I.V."/>
            <person name="Debuchy R."/>
            <person name="Gladieux P."/>
            <person name="Thoren M.H."/>
            <person name="Johannesson H."/>
        </authorList>
    </citation>
    <scope>NUCLEOTIDE SEQUENCE</scope>
    <source>
        <strain evidence="4">SMH3187-1</strain>
    </source>
</reference>
<accession>A0AA40F4K2</accession>
<feature type="domain" description="MOSC" evidence="3">
    <location>
        <begin position="280"/>
        <end position="451"/>
    </location>
</feature>
<dbReference type="EMBL" id="JAUKUD010000002">
    <property type="protein sequence ID" value="KAK0751143.1"/>
    <property type="molecule type" value="Genomic_DNA"/>
</dbReference>
<name>A0AA40F4K2_9PEZI</name>
<dbReference type="Pfam" id="PF03473">
    <property type="entry name" value="MOSC"/>
    <property type="match status" value="1"/>
</dbReference>
<comment type="caution">
    <text evidence="4">The sequence shown here is derived from an EMBL/GenBank/DDBJ whole genome shotgun (WGS) entry which is preliminary data.</text>
</comment>
<keyword evidence="2" id="KW-0472">Membrane</keyword>
<dbReference type="SUPFAM" id="SSF50800">
    <property type="entry name" value="PK beta-barrel domain-like"/>
    <property type="match status" value="1"/>
</dbReference>
<dbReference type="InterPro" id="IPR005302">
    <property type="entry name" value="MoCF_Sase_C"/>
</dbReference>
<keyword evidence="2" id="KW-1133">Transmembrane helix</keyword>
<evidence type="ECO:0000256" key="1">
    <source>
        <dbReference type="SAM" id="MobiDB-lite"/>
    </source>
</evidence>
<dbReference type="AlphaFoldDB" id="A0AA40F4K2"/>
<dbReference type="Proteomes" id="UP001172155">
    <property type="component" value="Unassembled WGS sequence"/>
</dbReference>
<organism evidence="4 5">
    <name type="scientific">Schizothecium vesticola</name>
    <dbReference type="NCBI Taxonomy" id="314040"/>
    <lineage>
        <taxon>Eukaryota</taxon>
        <taxon>Fungi</taxon>
        <taxon>Dikarya</taxon>
        <taxon>Ascomycota</taxon>
        <taxon>Pezizomycotina</taxon>
        <taxon>Sordariomycetes</taxon>
        <taxon>Sordariomycetidae</taxon>
        <taxon>Sordariales</taxon>
        <taxon>Schizotheciaceae</taxon>
        <taxon>Schizothecium</taxon>
    </lineage>
</organism>
<dbReference type="GO" id="GO:0030170">
    <property type="term" value="F:pyridoxal phosphate binding"/>
    <property type="evidence" value="ECO:0007669"/>
    <property type="project" value="InterPro"/>
</dbReference>
<dbReference type="Pfam" id="PF03476">
    <property type="entry name" value="MOSC_N"/>
    <property type="match status" value="1"/>
</dbReference>
<evidence type="ECO:0000256" key="2">
    <source>
        <dbReference type="SAM" id="Phobius"/>
    </source>
</evidence>
<evidence type="ECO:0000313" key="4">
    <source>
        <dbReference type="EMBL" id="KAK0751143.1"/>
    </source>
</evidence>
<gene>
    <name evidence="4" type="ORF">B0T18DRAFT_425831</name>
</gene>
<proteinExistence type="predicted"/>
<dbReference type="GO" id="GO:0030151">
    <property type="term" value="F:molybdenum ion binding"/>
    <property type="evidence" value="ECO:0007669"/>
    <property type="project" value="InterPro"/>
</dbReference>
<sequence length="471" mass="53311">MDQPPESSLPSGPAMDASGVIMVLVTICVFLLPVLIYFPPMLPSKSEALLQTHSPVGLDPRQSRPHRCHESSDAGADKSLPARLRSLWIYPIKSCKGIELTESRVLPTGLEFDRLFTFAQLKSPFPVRLDTPEEEKSRHQWMFITQREYPLLATIQVDLFVPDLAKIRGHEAQADAASSEAFIVLRFPWVDRGWLGNLAWLVAKLSRGWRALPEKEVVLPVCFPTAAEIEERHYSFEEVTVWREAVTALNMESELPRELRLYLGVSNKLGIFRIDPARLRKLYRCAPAEAEAGYQPYVGFQDAYPLHLLNLSSARDLESKIPKDDELRHLDPRRFRANLIIDGPPAYTEESWKQIRFTPAPSSVREAAESARFHVSCRTVRCKMPNVDQDTGIRHPVQPDRAIRKFREVDAGAKGMGCLGMQLTPLYDEPDVSEAATMESWLEVGMGIEVLETGEHRYIPSTKNQPEFQAK</sequence>
<dbReference type="InterPro" id="IPR005303">
    <property type="entry name" value="MOCOS_middle"/>
</dbReference>
<dbReference type="PROSITE" id="PS51340">
    <property type="entry name" value="MOSC"/>
    <property type="match status" value="1"/>
</dbReference>
<feature type="transmembrane region" description="Helical" evidence="2">
    <location>
        <begin position="20"/>
        <end position="38"/>
    </location>
</feature>
<keyword evidence="5" id="KW-1185">Reference proteome</keyword>
<feature type="region of interest" description="Disordered" evidence="1">
    <location>
        <begin position="55"/>
        <end position="76"/>
    </location>
</feature>